<reference evidence="2 3" key="1">
    <citation type="submission" date="2019-09" db="EMBL/GenBank/DDBJ databases">
        <authorList>
            <person name="Cremers G."/>
        </authorList>
    </citation>
    <scope>NUCLEOTIDE SEQUENCE [LARGE SCALE GENOMIC DNA]</scope>
    <source>
        <strain evidence="2">4A</strain>
    </source>
</reference>
<dbReference type="InterPro" id="IPR011009">
    <property type="entry name" value="Kinase-like_dom_sf"/>
</dbReference>
<evidence type="ECO:0000259" key="1">
    <source>
        <dbReference type="Pfam" id="PF01636"/>
    </source>
</evidence>
<dbReference type="Proteomes" id="UP000334923">
    <property type="component" value="Unassembled WGS sequence"/>
</dbReference>
<gene>
    <name evidence="2" type="ORF">MAMT_01327</name>
</gene>
<accession>A0A5E6MBP4</accession>
<protein>
    <recommendedName>
        <fullName evidence="1">Aminoglycoside phosphotransferase domain-containing protein</fullName>
    </recommendedName>
</protein>
<dbReference type="InterPro" id="IPR002575">
    <property type="entry name" value="Aminoglycoside_PTrfase"/>
</dbReference>
<dbReference type="OrthoDB" id="179394at2"/>
<sequence length="387" mass="44675">MIKMQVGEGVFEERQLVPNRIDGGIGRIGGSHAGTKVIPYLRKEAKGDGARKLNDEVQFLLRLPQDLAEKYPRIIRYYASPSAVAMEQEFVQLPTLRKILCEGDATASEGIDWVKRILDFLFSQVYSREERLPPDDYLEELHFLRAWARFSETMRKAPLFEEIILADRIYVQGEECYNAPQILRVIEEDAELCRSLRPSRVSPFVHGDLHFDNILVDRDTGSFKLVDPRGYEYCDPWYDAGKLYHSARGKYDLIHRQEFDIDWTAGKRGGVEIDFRFYPTPAYHKYNKISEKLEELLTQYASEEQVTMLSLFNEAIHFISDMPFHLSRDEKEAKAVAIYATGVYLLNRLLKDHCPHLIDAVAEQSGRIPAERMERASQWKFQGNAAA</sequence>
<name>A0A5E6MBP4_9BACT</name>
<dbReference type="EMBL" id="CABFVA020000072">
    <property type="protein sequence ID" value="VVM06619.1"/>
    <property type="molecule type" value="Genomic_DNA"/>
</dbReference>
<keyword evidence="3" id="KW-1185">Reference proteome</keyword>
<dbReference type="Gene3D" id="3.90.1200.10">
    <property type="match status" value="1"/>
</dbReference>
<organism evidence="2 3">
    <name type="scientific">Methylacidimicrobium tartarophylax</name>
    <dbReference type="NCBI Taxonomy" id="1041768"/>
    <lineage>
        <taxon>Bacteria</taxon>
        <taxon>Pseudomonadati</taxon>
        <taxon>Verrucomicrobiota</taxon>
        <taxon>Methylacidimicrobium</taxon>
    </lineage>
</organism>
<dbReference type="Pfam" id="PF01636">
    <property type="entry name" value="APH"/>
    <property type="match status" value="1"/>
</dbReference>
<feature type="domain" description="Aminoglycoside phosphotransferase" evidence="1">
    <location>
        <begin position="138"/>
        <end position="248"/>
    </location>
</feature>
<proteinExistence type="predicted"/>
<evidence type="ECO:0000313" key="3">
    <source>
        <dbReference type="Proteomes" id="UP000334923"/>
    </source>
</evidence>
<dbReference type="SUPFAM" id="SSF56112">
    <property type="entry name" value="Protein kinase-like (PK-like)"/>
    <property type="match status" value="1"/>
</dbReference>
<evidence type="ECO:0000313" key="2">
    <source>
        <dbReference type="EMBL" id="VVM06619.1"/>
    </source>
</evidence>
<dbReference type="AlphaFoldDB" id="A0A5E6MBP4"/>